<dbReference type="PaxDb" id="3880-AES80005"/>
<evidence type="ECO:0000256" key="1">
    <source>
        <dbReference type="SAM" id="SignalP"/>
    </source>
</evidence>
<feature type="chain" id="PRO_5014573967" description="Transmembrane protein" evidence="1">
    <location>
        <begin position="21"/>
        <end position="66"/>
    </location>
</feature>
<evidence type="ECO:0000313" key="4">
    <source>
        <dbReference type="Proteomes" id="UP000002051"/>
    </source>
</evidence>
<dbReference type="EnsemblPlants" id="AES80005">
    <property type="protein sequence ID" value="AES80005"/>
    <property type="gene ID" value="MTR_7g075680"/>
</dbReference>
<evidence type="ECO:0000313" key="3">
    <source>
        <dbReference type="EnsemblPlants" id="AES80005"/>
    </source>
</evidence>
<proteinExistence type="predicted"/>
<dbReference type="AlphaFoldDB" id="G7L1D6"/>
<evidence type="ECO:0000313" key="2">
    <source>
        <dbReference type="EMBL" id="AES80005.1"/>
    </source>
</evidence>
<sequence>MLKWWLVLALRLSGGLFCEGRDVVEQRSFMGILKVSVVKARASLHAFRDDPYFWIDDRQSVFPHWR</sequence>
<organism evidence="2 4">
    <name type="scientific">Medicago truncatula</name>
    <name type="common">Barrel medic</name>
    <name type="synonym">Medicago tribuloides</name>
    <dbReference type="NCBI Taxonomy" id="3880"/>
    <lineage>
        <taxon>Eukaryota</taxon>
        <taxon>Viridiplantae</taxon>
        <taxon>Streptophyta</taxon>
        <taxon>Embryophyta</taxon>
        <taxon>Tracheophyta</taxon>
        <taxon>Spermatophyta</taxon>
        <taxon>Magnoliopsida</taxon>
        <taxon>eudicotyledons</taxon>
        <taxon>Gunneridae</taxon>
        <taxon>Pentapetalae</taxon>
        <taxon>rosids</taxon>
        <taxon>fabids</taxon>
        <taxon>Fabales</taxon>
        <taxon>Fabaceae</taxon>
        <taxon>Papilionoideae</taxon>
        <taxon>50 kb inversion clade</taxon>
        <taxon>NPAAA clade</taxon>
        <taxon>Hologalegina</taxon>
        <taxon>IRL clade</taxon>
        <taxon>Trifolieae</taxon>
        <taxon>Medicago</taxon>
    </lineage>
</organism>
<keyword evidence="4" id="KW-1185">Reference proteome</keyword>
<reference evidence="2 4" key="2">
    <citation type="journal article" date="2014" name="BMC Genomics">
        <title>An improved genome release (version Mt4.0) for the model legume Medicago truncatula.</title>
        <authorList>
            <person name="Tang H."/>
            <person name="Krishnakumar V."/>
            <person name="Bidwell S."/>
            <person name="Rosen B."/>
            <person name="Chan A."/>
            <person name="Zhou S."/>
            <person name="Gentzbittel L."/>
            <person name="Childs K.L."/>
            <person name="Yandell M."/>
            <person name="Gundlach H."/>
            <person name="Mayer K.F."/>
            <person name="Schwartz D.C."/>
            <person name="Town C.D."/>
        </authorList>
    </citation>
    <scope>GENOME REANNOTATION</scope>
    <source>
        <strain evidence="3 4">cv. Jemalong A17</strain>
    </source>
</reference>
<protein>
    <recommendedName>
        <fullName evidence="5">Transmembrane protein</fullName>
    </recommendedName>
</protein>
<evidence type="ECO:0008006" key="5">
    <source>
        <dbReference type="Google" id="ProtNLM"/>
    </source>
</evidence>
<keyword evidence="1" id="KW-0732">Signal</keyword>
<feature type="signal peptide" evidence="1">
    <location>
        <begin position="1"/>
        <end position="20"/>
    </location>
</feature>
<dbReference type="HOGENOM" id="CLU_2835034_0_0_1"/>
<dbReference type="EMBL" id="CM001223">
    <property type="protein sequence ID" value="AES80005.1"/>
    <property type="molecule type" value="Genomic_DNA"/>
</dbReference>
<reference evidence="2 4" key="1">
    <citation type="journal article" date="2011" name="Nature">
        <title>The Medicago genome provides insight into the evolution of rhizobial symbioses.</title>
        <authorList>
            <person name="Young N.D."/>
            <person name="Debelle F."/>
            <person name="Oldroyd G.E."/>
            <person name="Geurts R."/>
            <person name="Cannon S.B."/>
            <person name="Udvardi M.K."/>
            <person name="Benedito V.A."/>
            <person name="Mayer K.F."/>
            <person name="Gouzy J."/>
            <person name="Schoof H."/>
            <person name="Van de Peer Y."/>
            <person name="Proost S."/>
            <person name="Cook D.R."/>
            <person name="Meyers B.C."/>
            <person name="Spannagl M."/>
            <person name="Cheung F."/>
            <person name="De Mita S."/>
            <person name="Krishnakumar V."/>
            <person name="Gundlach H."/>
            <person name="Zhou S."/>
            <person name="Mudge J."/>
            <person name="Bharti A.K."/>
            <person name="Murray J.D."/>
            <person name="Naoumkina M.A."/>
            <person name="Rosen B."/>
            <person name="Silverstein K.A."/>
            <person name="Tang H."/>
            <person name="Rombauts S."/>
            <person name="Zhao P.X."/>
            <person name="Zhou P."/>
            <person name="Barbe V."/>
            <person name="Bardou P."/>
            <person name="Bechner M."/>
            <person name="Bellec A."/>
            <person name="Berger A."/>
            <person name="Berges H."/>
            <person name="Bidwell S."/>
            <person name="Bisseling T."/>
            <person name="Choisne N."/>
            <person name="Couloux A."/>
            <person name="Denny R."/>
            <person name="Deshpande S."/>
            <person name="Dai X."/>
            <person name="Doyle J.J."/>
            <person name="Dudez A.M."/>
            <person name="Farmer A.D."/>
            <person name="Fouteau S."/>
            <person name="Franken C."/>
            <person name="Gibelin C."/>
            <person name="Gish J."/>
            <person name="Goldstein S."/>
            <person name="Gonzalez A.J."/>
            <person name="Green P.J."/>
            <person name="Hallab A."/>
            <person name="Hartog M."/>
            <person name="Hua A."/>
            <person name="Humphray S.J."/>
            <person name="Jeong D.H."/>
            <person name="Jing Y."/>
            <person name="Jocker A."/>
            <person name="Kenton S.M."/>
            <person name="Kim D.J."/>
            <person name="Klee K."/>
            <person name="Lai H."/>
            <person name="Lang C."/>
            <person name="Lin S."/>
            <person name="Macmil S.L."/>
            <person name="Magdelenat G."/>
            <person name="Matthews L."/>
            <person name="McCorrison J."/>
            <person name="Monaghan E.L."/>
            <person name="Mun J.H."/>
            <person name="Najar F.Z."/>
            <person name="Nicholson C."/>
            <person name="Noirot C."/>
            <person name="O'Bleness M."/>
            <person name="Paule C.R."/>
            <person name="Poulain J."/>
            <person name="Prion F."/>
            <person name="Qin B."/>
            <person name="Qu C."/>
            <person name="Retzel E.F."/>
            <person name="Riddle C."/>
            <person name="Sallet E."/>
            <person name="Samain S."/>
            <person name="Samson N."/>
            <person name="Sanders I."/>
            <person name="Saurat O."/>
            <person name="Scarpelli C."/>
            <person name="Schiex T."/>
            <person name="Segurens B."/>
            <person name="Severin A.J."/>
            <person name="Sherrier D.J."/>
            <person name="Shi R."/>
            <person name="Sims S."/>
            <person name="Singer S.R."/>
            <person name="Sinharoy S."/>
            <person name="Sterck L."/>
            <person name="Viollet A."/>
            <person name="Wang B.B."/>
            <person name="Wang K."/>
            <person name="Wang M."/>
            <person name="Wang X."/>
            <person name="Warfsmann J."/>
            <person name="Weissenbach J."/>
            <person name="White D.D."/>
            <person name="White J.D."/>
            <person name="Wiley G.B."/>
            <person name="Wincker P."/>
            <person name="Xing Y."/>
            <person name="Yang L."/>
            <person name="Yao Z."/>
            <person name="Ying F."/>
            <person name="Zhai J."/>
            <person name="Zhou L."/>
            <person name="Zuber A."/>
            <person name="Denarie J."/>
            <person name="Dixon R.A."/>
            <person name="May G.D."/>
            <person name="Schwartz D.C."/>
            <person name="Rogers J."/>
            <person name="Quetier F."/>
            <person name="Town C.D."/>
            <person name="Roe B.A."/>
        </authorList>
    </citation>
    <scope>NUCLEOTIDE SEQUENCE [LARGE SCALE GENOMIC DNA]</scope>
    <source>
        <strain evidence="2">A17</strain>
        <strain evidence="3 4">cv. Jemalong A17</strain>
    </source>
</reference>
<accession>G7L1D6</accession>
<gene>
    <name evidence="2" type="ordered locus">MTR_7g075680</name>
</gene>
<name>G7L1D6_MEDTR</name>
<reference evidence="3" key="3">
    <citation type="submission" date="2015-04" db="UniProtKB">
        <authorList>
            <consortium name="EnsemblPlants"/>
        </authorList>
    </citation>
    <scope>IDENTIFICATION</scope>
    <source>
        <strain evidence="3">cv. Jemalong A17</strain>
    </source>
</reference>
<dbReference type="Proteomes" id="UP000002051">
    <property type="component" value="Unassembled WGS sequence"/>
</dbReference>